<dbReference type="RefSeq" id="XP_018032318.1">
    <property type="nucleotide sequence ID" value="XM_018179119.1"/>
</dbReference>
<evidence type="ECO:0000256" key="1">
    <source>
        <dbReference type="ARBA" id="ARBA00005495"/>
    </source>
</evidence>
<dbReference type="AlphaFoldDB" id="A0A177C2S3"/>
<dbReference type="SUPFAM" id="SSF51316">
    <property type="entry name" value="Mss4-like"/>
    <property type="match status" value="2"/>
</dbReference>
<sequence>MAPSKDLVTLTANCLCKANTFTTQVPKSNLPLEGWACHCDSCRHATGAMYTQDSPWPEERANVDVSSLKAYNFSPKYDILFCPTCSTPLFFANTQDLNKKLGVFTGTLKNVSSDLVKTTEHIFVGDTGDGGASMWLRKPNADGTEAKRYKGRAEDENGQLAEAIPYDWPSHDKLTGYEAKTKDPVHIWCRCGGVNLLWEPPSYDGVKDEDLPWFVDPKTHKALAGFCACESCRLFGGVDVWNWAFAELKDIHFPNKVPGFPDSSDALRALVDAKDPSVGSLTYFASSSDAQRYFCSNCSACVFYAWDERNFMVDVALGVLEASDGARAEGTFSWAFGGAIGHLDENAGGWRFDQYQRVMKEGEEWRISRGYPKNWRRLAREKAEGKA</sequence>
<dbReference type="InParanoid" id="A0A177C2S3"/>
<protein>
    <recommendedName>
        <fullName evidence="5">CENP-V/GFA domain-containing protein</fullName>
    </recommendedName>
</protein>
<dbReference type="InterPro" id="IPR006913">
    <property type="entry name" value="CENP-V/GFA"/>
</dbReference>
<dbReference type="EMBL" id="KV441556">
    <property type="protein sequence ID" value="OAG01953.1"/>
    <property type="molecule type" value="Genomic_DNA"/>
</dbReference>
<evidence type="ECO:0000259" key="5">
    <source>
        <dbReference type="PROSITE" id="PS51891"/>
    </source>
</evidence>
<dbReference type="GO" id="GO:0046872">
    <property type="term" value="F:metal ion binding"/>
    <property type="evidence" value="ECO:0007669"/>
    <property type="project" value="UniProtKB-KW"/>
</dbReference>
<keyword evidence="7" id="KW-1185">Reference proteome</keyword>
<organism evidence="6 7">
    <name type="scientific">Paraphaeosphaeria sporulosa</name>
    <dbReference type="NCBI Taxonomy" id="1460663"/>
    <lineage>
        <taxon>Eukaryota</taxon>
        <taxon>Fungi</taxon>
        <taxon>Dikarya</taxon>
        <taxon>Ascomycota</taxon>
        <taxon>Pezizomycotina</taxon>
        <taxon>Dothideomycetes</taxon>
        <taxon>Pleosporomycetidae</taxon>
        <taxon>Pleosporales</taxon>
        <taxon>Massarineae</taxon>
        <taxon>Didymosphaeriaceae</taxon>
        <taxon>Paraphaeosphaeria</taxon>
    </lineage>
</organism>
<evidence type="ECO:0000256" key="2">
    <source>
        <dbReference type="ARBA" id="ARBA00022723"/>
    </source>
</evidence>
<dbReference type="Pfam" id="PF04828">
    <property type="entry name" value="GFA"/>
    <property type="match status" value="1"/>
</dbReference>
<evidence type="ECO:0000313" key="6">
    <source>
        <dbReference type="EMBL" id="OAG01953.1"/>
    </source>
</evidence>
<dbReference type="InterPro" id="IPR011057">
    <property type="entry name" value="Mss4-like_sf"/>
</dbReference>
<dbReference type="Gene3D" id="3.90.1590.10">
    <property type="entry name" value="glutathione-dependent formaldehyde- activating enzyme (gfa)"/>
    <property type="match status" value="2"/>
</dbReference>
<dbReference type="PROSITE" id="PS51891">
    <property type="entry name" value="CENP_V_GFA"/>
    <property type="match status" value="1"/>
</dbReference>
<gene>
    <name evidence="6" type="ORF">CC84DRAFT_1167123</name>
</gene>
<reference evidence="6 7" key="1">
    <citation type="submission" date="2016-05" db="EMBL/GenBank/DDBJ databases">
        <title>Comparative analysis of secretome profiles of manganese(II)-oxidizing ascomycete fungi.</title>
        <authorList>
            <consortium name="DOE Joint Genome Institute"/>
            <person name="Zeiner C.A."/>
            <person name="Purvine S.O."/>
            <person name="Zink E.M."/>
            <person name="Wu S."/>
            <person name="Pasa-Tolic L."/>
            <person name="Chaput D.L."/>
            <person name="Haridas S."/>
            <person name="Grigoriev I.V."/>
            <person name="Santelli C.M."/>
            <person name="Hansel C.M."/>
        </authorList>
    </citation>
    <scope>NUCLEOTIDE SEQUENCE [LARGE SCALE GENOMIC DNA]</scope>
    <source>
        <strain evidence="6 7">AP3s5-JAC2a</strain>
    </source>
</reference>
<dbReference type="OrthoDB" id="5422068at2759"/>
<keyword evidence="3" id="KW-0862">Zinc</keyword>
<dbReference type="GeneID" id="28762605"/>
<accession>A0A177C2S3</accession>
<proteinExistence type="inferred from homology"/>
<feature type="domain" description="CENP-V/GFA" evidence="5">
    <location>
        <begin position="10"/>
        <end position="136"/>
    </location>
</feature>
<keyword evidence="4" id="KW-0456">Lyase</keyword>
<evidence type="ECO:0000256" key="4">
    <source>
        <dbReference type="ARBA" id="ARBA00023239"/>
    </source>
</evidence>
<keyword evidence="2" id="KW-0479">Metal-binding</keyword>
<dbReference type="PANTHER" id="PTHR33337:SF31">
    <property type="entry name" value="DUF636 DOMAIN PROTEIN (AFU_ORTHOLOGUE AFUA_2G12650)"/>
    <property type="match status" value="1"/>
</dbReference>
<dbReference type="PANTHER" id="PTHR33337">
    <property type="entry name" value="GFA DOMAIN-CONTAINING PROTEIN"/>
    <property type="match status" value="1"/>
</dbReference>
<evidence type="ECO:0000256" key="3">
    <source>
        <dbReference type="ARBA" id="ARBA00022833"/>
    </source>
</evidence>
<name>A0A177C2S3_9PLEO</name>
<dbReference type="GO" id="GO:0016846">
    <property type="term" value="F:carbon-sulfur lyase activity"/>
    <property type="evidence" value="ECO:0007669"/>
    <property type="project" value="InterPro"/>
</dbReference>
<evidence type="ECO:0000313" key="7">
    <source>
        <dbReference type="Proteomes" id="UP000077069"/>
    </source>
</evidence>
<comment type="similarity">
    <text evidence="1">Belongs to the Gfa family.</text>
</comment>
<dbReference type="Proteomes" id="UP000077069">
    <property type="component" value="Unassembled WGS sequence"/>
</dbReference>